<proteinExistence type="inferred from homology"/>
<dbReference type="CDD" id="cd05015">
    <property type="entry name" value="SIS_PGI_1"/>
    <property type="match status" value="1"/>
</dbReference>
<dbReference type="InterPro" id="IPR035476">
    <property type="entry name" value="SIS_PGI_1"/>
</dbReference>
<comment type="catalytic activity">
    <reaction evidence="4">
        <text>alpha-D-glucose 6-phosphate = beta-D-fructose 6-phosphate</text>
        <dbReference type="Rhea" id="RHEA:11816"/>
        <dbReference type="ChEBI" id="CHEBI:57634"/>
        <dbReference type="ChEBI" id="CHEBI:58225"/>
        <dbReference type="EC" id="5.3.1.9"/>
    </reaction>
</comment>
<keyword evidence="3 4" id="KW-0413">Isomerase</keyword>
<dbReference type="GO" id="GO:0097367">
    <property type="term" value="F:carbohydrate derivative binding"/>
    <property type="evidence" value="ECO:0007669"/>
    <property type="project" value="InterPro"/>
</dbReference>
<dbReference type="InterPro" id="IPR046348">
    <property type="entry name" value="SIS_dom_sf"/>
</dbReference>
<keyword evidence="1 4" id="KW-0312">Gluconeogenesis</keyword>
<dbReference type="AlphaFoldDB" id="A0A6C2YK44"/>
<dbReference type="PANTHER" id="PTHR11469:SF1">
    <property type="entry name" value="GLUCOSE-6-PHOSPHATE ISOMERASE"/>
    <property type="match status" value="1"/>
</dbReference>
<comment type="similarity">
    <text evidence="4">Belongs to the GPI family.</text>
</comment>
<evidence type="ECO:0000256" key="4">
    <source>
        <dbReference type="RuleBase" id="RU000612"/>
    </source>
</evidence>
<organism evidence="6">
    <name type="scientific">Tuwongella immobilis</name>
    <dbReference type="NCBI Taxonomy" id="692036"/>
    <lineage>
        <taxon>Bacteria</taxon>
        <taxon>Pseudomonadati</taxon>
        <taxon>Planctomycetota</taxon>
        <taxon>Planctomycetia</taxon>
        <taxon>Gemmatales</taxon>
        <taxon>Gemmataceae</taxon>
        <taxon>Tuwongella</taxon>
    </lineage>
</organism>
<evidence type="ECO:0000256" key="3">
    <source>
        <dbReference type="ARBA" id="ARBA00023235"/>
    </source>
</evidence>
<dbReference type="Gene3D" id="3.40.50.10490">
    <property type="entry name" value="Glucose-6-phosphate isomerase like protein, domain 1"/>
    <property type="match status" value="2"/>
</dbReference>
<dbReference type="GO" id="GO:0051156">
    <property type="term" value="P:glucose 6-phosphate metabolic process"/>
    <property type="evidence" value="ECO:0007669"/>
    <property type="project" value="TreeGrafter"/>
</dbReference>
<dbReference type="EC" id="5.3.1.9" evidence="4"/>
<evidence type="ECO:0000313" key="6">
    <source>
        <dbReference type="EMBL" id="VIP01599.1"/>
    </source>
</evidence>
<dbReference type="GO" id="GO:0004347">
    <property type="term" value="F:glucose-6-phosphate isomerase activity"/>
    <property type="evidence" value="ECO:0007669"/>
    <property type="project" value="UniProtKB-EC"/>
</dbReference>
<dbReference type="GO" id="GO:0006094">
    <property type="term" value="P:gluconeogenesis"/>
    <property type="evidence" value="ECO:0007669"/>
    <property type="project" value="UniProtKB-KW"/>
</dbReference>
<keyword evidence="7" id="KW-1185">Reference proteome</keyword>
<dbReference type="PRINTS" id="PR00662">
    <property type="entry name" value="G6PISOMERASE"/>
</dbReference>
<dbReference type="Pfam" id="PF00342">
    <property type="entry name" value="PGI"/>
    <property type="match status" value="1"/>
</dbReference>
<comment type="pathway">
    <text evidence="4">Carbohydrate degradation; glycolysis; D-glyceraldehyde 3-phosphate and glycerone phosphate from D-glucose: step 2/4.</text>
</comment>
<dbReference type="PANTHER" id="PTHR11469">
    <property type="entry name" value="GLUCOSE-6-PHOSPHATE ISOMERASE"/>
    <property type="match status" value="1"/>
</dbReference>
<dbReference type="Proteomes" id="UP000464378">
    <property type="component" value="Chromosome"/>
</dbReference>
<accession>A0A6C2YK44</accession>
<keyword evidence="2 4" id="KW-0324">Glycolysis</keyword>
<evidence type="ECO:0000256" key="2">
    <source>
        <dbReference type="ARBA" id="ARBA00023152"/>
    </source>
</evidence>
<name>A0A6C2YK44_9BACT</name>
<dbReference type="SUPFAM" id="SSF53697">
    <property type="entry name" value="SIS domain"/>
    <property type="match status" value="1"/>
</dbReference>
<dbReference type="GO" id="GO:0005829">
    <property type="term" value="C:cytosol"/>
    <property type="evidence" value="ECO:0007669"/>
    <property type="project" value="TreeGrafter"/>
</dbReference>
<evidence type="ECO:0000256" key="1">
    <source>
        <dbReference type="ARBA" id="ARBA00022432"/>
    </source>
</evidence>
<evidence type="ECO:0000256" key="5">
    <source>
        <dbReference type="SAM" id="MobiDB-lite"/>
    </source>
</evidence>
<protein>
    <recommendedName>
        <fullName evidence="4">Glucose-6-phosphate isomerase</fullName>
        <ecNumber evidence="4">5.3.1.9</ecNumber>
    </recommendedName>
</protein>
<dbReference type="UniPathway" id="UPA00109">
    <property type="reaction ID" value="UER00181"/>
</dbReference>
<dbReference type="PROSITE" id="PS51463">
    <property type="entry name" value="P_GLUCOSE_ISOMERASE_3"/>
    <property type="match status" value="1"/>
</dbReference>
<dbReference type="InParanoid" id="A0A6C2YK44"/>
<dbReference type="RefSeq" id="WP_162656782.1">
    <property type="nucleotide sequence ID" value="NZ_LR593887.1"/>
</dbReference>
<evidence type="ECO:0000313" key="7">
    <source>
        <dbReference type="Proteomes" id="UP000464378"/>
    </source>
</evidence>
<dbReference type="InterPro" id="IPR001672">
    <property type="entry name" value="G6P_Isomerase"/>
</dbReference>
<dbReference type="EMBL" id="LR586016">
    <property type="protein sequence ID" value="VIP01599.1"/>
    <property type="molecule type" value="Genomic_DNA"/>
</dbReference>
<dbReference type="GO" id="GO:0006096">
    <property type="term" value="P:glycolytic process"/>
    <property type="evidence" value="ECO:0007669"/>
    <property type="project" value="UniProtKB-UniPathway"/>
</dbReference>
<sequence length="486" mass="54135">MQLPDESIDFQYQNLIASPGEGWSLLQELQAQHFIQPERLEAIRHLIMQVRGQVAAERELRDPPPRMQPLLPGFMDLPQQMLDGFRRKGDASDLGRVLAAATRLRDQTDRVLVLGIGGSSLGAKALFDALCHTYHNELTPKARMGKPRIYFVGNDLDNDALQDLLELLENHCVDPELPEERWGAIAISKSGGTLETAAAYRVLRTEAAKYYGSQSPYVKSLFVPITGASGKFRDLLRAEGYSDEQLLTIPDNVAGRFSVLSPVGMLPAAVMGLDVRAILLGAAAMTRRFLEEPFERNPVLQYAAVHYLMCEELKKNVRVMSVWSRKLESLGFWYDQLVSESLGKQGRGPTPVTAVQSRDLHSRGQQHQEGTRDKIITNLLVKATRHPAIPIGMADRNEDDLNALSRKSYTDLQNAMLDGVNQAYLEAARPTANLILPVLSEHTMGQLLQMLMLATVVEARLMNVNPYGQSGVDVYKRHTNRMLRGG</sequence>
<feature type="region of interest" description="Disordered" evidence="5">
    <location>
        <begin position="344"/>
        <end position="370"/>
    </location>
</feature>
<gene>
    <name evidence="6" type="ORF">GMBLW1_23610</name>
</gene>
<dbReference type="KEGG" id="tim:GMBLW1_23610"/>
<dbReference type="EMBL" id="LR593887">
    <property type="protein sequence ID" value="VTR98886.1"/>
    <property type="molecule type" value="Genomic_DNA"/>
</dbReference>
<reference evidence="6" key="1">
    <citation type="submission" date="2019-04" db="EMBL/GenBank/DDBJ databases">
        <authorList>
            <consortium name="Science for Life Laboratories"/>
        </authorList>
    </citation>
    <scope>NUCLEOTIDE SEQUENCE</scope>
    <source>
        <strain evidence="6">MBLW1</strain>
    </source>
</reference>
<dbReference type="GO" id="GO:0048029">
    <property type="term" value="F:monosaccharide binding"/>
    <property type="evidence" value="ECO:0007669"/>
    <property type="project" value="TreeGrafter"/>
</dbReference>